<protein>
    <submittedName>
        <fullName evidence="1">Uncharacterized protein</fullName>
    </submittedName>
</protein>
<organism evidence="1 2">
    <name type="scientific">Enterospora canceri</name>
    <dbReference type="NCBI Taxonomy" id="1081671"/>
    <lineage>
        <taxon>Eukaryota</taxon>
        <taxon>Fungi</taxon>
        <taxon>Fungi incertae sedis</taxon>
        <taxon>Microsporidia</taxon>
        <taxon>Enterocytozoonidae</taxon>
        <taxon>Enterospora</taxon>
    </lineage>
</organism>
<sequence length="185" mass="20925">MATCEFAIKELYINRDFRYRKSKTQQKFTVGAGFTRANITFKVRVAKLSECNVSELKTWQKIRTELRIEEVAVYKTILLERMLRHFGGLLENANDLLLALYKSPEAATGSELEQPMTQMTLDPGDLQAEGETEEAEEAGLLETALFPRCVILQGEEFYSNKPDEDFVVEFQGHEGTAGGIEDSDD</sequence>
<name>A0A1Y1S588_9MICR</name>
<accession>A0A1Y1S588</accession>
<proteinExistence type="predicted"/>
<reference evidence="1 2" key="1">
    <citation type="journal article" date="2017" name="Environ. Microbiol.">
        <title>Decay of the glycolytic pathway and adaptation to intranuclear parasitism within Enterocytozoonidae microsporidia.</title>
        <authorList>
            <person name="Wiredu Boakye D."/>
            <person name="Jaroenlak P."/>
            <person name="Prachumwat A."/>
            <person name="Williams T.A."/>
            <person name="Bateman K.S."/>
            <person name="Itsathitphaisarn O."/>
            <person name="Sritunyalucksana K."/>
            <person name="Paszkiewicz K.H."/>
            <person name="Moore K.A."/>
            <person name="Stentiford G.D."/>
            <person name="Williams B.A."/>
        </authorList>
    </citation>
    <scope>NUCLEOTIDE SEQUENCE [LARGE SCALE GENOMIC DNA]</scope>
    <source>
        <strain evidence="1 2">GB1</strain>
    </source>
</reference>
<dbReference type="Proteomes" id="UP000192639">
    <property type="component" value="Unassembled WGS sequence"/>
</dbReference>
<gene>
    <name evidence="1" type="ORF">ECANGB1_1044</name>
</gene>
<evidence type="ECO:0000313" key="2">
    <source>
        <dbReference type="Proteomes" id="UP000192639"/>
    </source>
</evidence>
<comment type="caution">
    <text evidence="1">The sequence shown here is derived from an EMBL/GenBank/DDBJ whole genome shotgun (WGS) entry which is preliminary data.</text>
</comment>
<dbReference type="AlphaFoldDB" id="A0A1Y1S588"/>
<dbReference type="VEuPathDB" id="MicrosporidiaDB:ECANGB1_1044"/>
<keyword evidence="2" id="KW-1185">Reference proteome</keyword>
<evidence type="ECO:0000313" key="1">
    <source>
        <dbReference type="EMBL" id="ORD93131.1"/>
    </source>
</evidence>
<dbReference type="EMBL" id="LWDP01000191">
    <property type="protein sequence ID" value="ORD93131.1"/>
    <property type="molecule type" value="Genomic_DNA"/>
</dbReference>